<evidence type="ECO:0000313" key="2">
    <source>
        <dbReference type="EMBL" id="DAE02026.1"/>
    </source>
</evidence>
<dbReference type="InterPro" id="IPR029432">
    <property type="entry name" value="Gp28/Gp37-like_dom"/>
</dbReference>
<proteinExistence type="predicted"/>
<sequence length="330" mass="36872">MDEAYNDTGKISIIEPLDDYAIVSLKPGNIVYNTARGTTYVIVNVKSDTTKQQITANGYTAEWLLNKRCVANKKKIVTIEKDTYSLISSNLRGLSRIDLAPIKGLTETFQEDDPETEDDDESVISDGQLLDQVTEVLAYGKLGRRMIWDSKALKWTFEIFKGIVRTEGIHAVAFVEEQGTCTDLVINEDESTFKNVAYIMYKYNDKEYQTSVGEAEGDDRRELWCSNTVIAEEKESQKAVEKRAKEQASLALGKYLKRTSFSVTIDPDEFGAKYDLGDTVSCISNRFGVAFQAQVTGYKYTLDSNGETTSIVLGEPTLTAIDEVILRNGN</sequence>
<organism evidence="2">
    <name type="scientific">Siphoviridae sp. ctgEn20</name>
    <dbReference type="NCBI Taxonomy" id="2825606"/>
    <lineage>
        <taxon>Viruses</taxon>
        <taxon>Duplodnaviria</taxon>
        <taxon>Heunggongvirae</taxon>
        <taxon>Uroviricota</taxon>
        <taxon>Caudoviricetes</taxon>
    </lineage>
</organism>
<name>A0A8S5P4T0_9CAUD</name>
<dbReference type="Pfam" id="PF14594">
    <property type="entry name" value="Sipho_Gp37"/>
    <property type="match status" value="1"/>
</dbReference>
<evidence type="ECO:0000259" key="1">
    <source>
        <dbReference type="Pfam" id="PF14594"/>
    </source>
</evidence>
<dbReference type="EMBL" id="BK015339">
    <property type="protein sequence ID" value="DAE02026.1"/>
    <property type="molecule type" value="Genomic_DNA"/>
</dbReference>
<feature type="domain" description="Gp28/Gp37-like" evidence="1">
    <location>
        <begin position="128"/>
        <end position="314"/>
    </location>
</feature>
<reference evidence="2" key="1">
    <citation type="journal article" date="2021" name="Proc. Natl. Acad. Sci. U.S.A.">
        <title>A Catalog of Tens of Thousands of Viruses from Human Metagenomes Reveals Hidden Associations with Chronic Diseases.</title>
        <authorList>
            <person name="Tisza M.J."/>
            <person name="Buck C.B."/>
        </authorList>
    </citation>
    <scope>NUCLEOTIDE SEQUENCE</scope>
    <source>
        <strain evidence="2">CtgEn20</strain>
    </source>
</reference>
<accession>A0A8S5P4T0</accession>
<protein>
    <recommendedName>
        <fullName evidence="1">Gp28/Gp37-like domain-containing protein</fullName>
    </recommendedName>
</protein>